<gene>
    <name evidence="1" type="ORF">B9Z37_12130</name>
</gene>
<dbReference type="PIRSF" id="PIRSF010372">
    <property type="entry name" value="PaiB"/>
    <property type="match status" value="1"/>
</dbReference>
<dbReference type="SUPFAM" id="SSF50475">
    <property type="entry name" value="FMN-binding split barrel"/>
    <property type="match status" value="1"/>
</dbReference>
<dbReference type="PANTHER" id="PTHR35802">
    <property type="entry name" value="PROTEASE SYNTHASE AND SPORULATION PROTEIN PAI 2"/>
    <property type="match status" value="1"/>
</dbReference>
<comment type="caution">
    <text evidence="1">The sequence shown here is derived from an EMBL/GenBank/DDBJ whole genome shotgun (WGS) entry which is preliminary data.</text>
</comment>
<sequence length="218" mass="24102">MYLPQQFRNTDSAIAQRIMREHPLASVVSVGENGFPVLSHIPMHWQAVSLWGENAPEHGVLLGHCARANPQAQLLASKPQALVSFMGPQAYMSPGVYADKQRVPTWSYLAVQAKVHTRIVDPHEDRDRLLKCLIADHEPSYAKQWRELPASYTEAMLNGIVAFEMQITDLQCAVKLNQHRPEAQAAMHAAYAAGPANAQALARWMEDIGLVPPAPVQG</sequence>
<dbReference type="PANTHER" id="PTHR35802:SF1">
    <property type="entry name" value="PROTEASE SYNTHASE AND SPORULATION PROTEIN PAI 2"/>
    <property type="match status" value="1"/>
</dbReference>
<organism evidence="1 2">
    <name type="scientific">Limnohabitans parvus II-B4</name>
    <dbReference type="NCBI Taxonomy" id="1293052"/>
    <lineage>
        <taxon>Bacteria</taxon>
        <taxon>Pseudomonadati</taxon>
        <taxon>Pseudomonadota</taxon>
        <taxon>Betaproteobacteria</taxon>
        <taxon>Burkholderiales</taxon>
        <taxon>Comamonadaceae</taxon>
        <taxon>Limnohabitans</taxon>
    </lineage>
</organism>
<dbReference type="Proteomes" id="UP000250790">
    <property type="component" value="Unassembled WGS sequence"/>
</dbReference>
<dbReference type="EMBL" id="NESN01000004">
    <property type="protein sequence ID" value="PUE52898.1"/>
    <property type="molecule type" value="Genomic_DNA"/>
</dbReference>
<name>A0A315E7Q6_9BURK</name>
<reference evidence="1 2" key="1">
    <citation type="submission" date="2017-04" db="EMBL/GenBank/DDBJ databases">
        <title>Unexpected and diverse lifestyles within the genus Limnohabitans.</title>
        <authorList>
            <person name="Kasalicky V."/>
            <person name="Mehrshad M."/>
            <person name="Andrei S.-A."/>
            <person name="Salcher M."/>
            <person name="Kratochvilova H."/>
            <person name="Simek K."/>
            <person name="Ghai R."/>
        </authorList>
    </citation>
    <scope>NUCLEOTIDE SEQUENCE [LARGE SCALE GENOMIC DNA]</scope>
    <source>
        <strain evidence="1 2">II-B4</strain>
    </source>
</reference>
<evidence type="ECO:0000313" key="2">
    <source>
        <dbReference type="Proteomes" id="UP000250790"/>
    </source>
</evidence>
<dbReference type="Pfam" id="PF04299">
    <property type="entry name" value="FMN_bind_2"/>
    <property type="match status" value="1"/>
</dbReference>
<dbReference type="InterPro" id="IPR007396">
    <property type="entry name" value="TR_PAI2-type"/>
</dbReference>
<proteinExistence type="predicted"/>
<dbReference type="RefSeq" id="WP_108313262.1">
    <property type="nucleotide sequence ID" value="NZ_NESN01000004.1"/>
</dbReference>
<protein>
    <submittedName>
        <fullName evidence="1">Transcriptional regulator</fullName>
    </submittedName>
</protein>
<dbReference type="InterPro" id="IPR012349">
    <property type="entry name" value="Split_barrel_FMN-bd"/>
</dbReference>
<accession>A0A315E7Q6</accession>
<dbReference type="Gene3D" id="2.30.110.10">
    <property type="entry name" value="Electron Transport, Fmn-binding Protein, Chain A"/>
    <property type="match status" value="1"/>
</dbReference>
<dbReference type="OrthoDB" id="9794948at2"/>
<evidence type="ECO:0000313" key="1">
    <source>
        <dbReference type="EMBL" id="PUE52898.1"/>
    </source>
</evidence>
<keyword evidence="2" id="KW-1185">Reference proteome</keyword>
<dbReference type="AlphaFoldDB" id="A0A315E7Q6"/>